<dbReference type="InterPro" id="IPR036388">
    <property type="entry name" value="WH-like_DNA-bd_sf"/>
</dbReference>
<dbReference type="InterPro" id="IPR036390">
    <property type="entry name" value="WH_DNA-bd_sf"/>
</dbReference>
<evidence type="ECO:0000256" key="6">
    <source>
        <dbReference type="SAM" id="MobiDB-lite"/>
    </source>
</evidence>
<gene>
    <name evidence="7" type="ORF">TrRE_jg5501</name>
</gene>
<feature type="region of interest" description="Disordered" evidence="6">
    <location>
        <begin position="1"/>
        <end position="25"/>
    </location>
</feature>
<dbReference type="Proteomes" id="UP001165082">
    <property type="component" value="Unassembled WGS sequence"/>
</dbReference>
<name>A0A9W6ZNI5_9STRA</name>
<evidence type="ECO:0000256" key="1">
    <source>
        <dbReference type="ARBA" id="ARBA00004123"/>
    </source>
</evidence>
<dbReference type="GO" id="GO:0005737">
    <property type="term" value="C:cytoplasm"/>
    <property type="evidence" value="ECO:0007669"/>
    <property type="project" value="UniProtKB-ARBA"/>
</dbReference>
<keyword evidence="4" id="KW-0804">Transcription</keyword>
<dbReference type="OrthoDB" id="613763at2759"/>
<dbReference type="PANTHER" id="PTHR12780">
    <property type="entry name" value="RNA POLYMERASE III DNA DIRECTED , 39KD SUBUNIT-RELATED"/>
    <property type="match status" value="1"/>
</dbReference>
<dbReference type="SUPFAM" id="SSF46785">
    <property type="entry name" value="Winged helix' DNA-binding domain"/>
    <property type="match status" value="1"/>
</dbReference>
<comment type="caution">
    <text evidence="7">The sequence shown here is derived from an EMBL/GenBank/DDBJ whole genome shotgun (WGS) entry which is preliminary data.</text>
</comment>
<reference evidence="7" key="1">
    <citation type="submission" date="2022-07" db="EMBL/GenBank/DDBJ databases">
        <title>Genome analysis of Parmales, a sister group of diatoms, reveals the evolutionary specialization of diatoms from phago-mixotrophs to photoautotrophs.</title>
        <authorList>
            <person name="Ban H."/>
            <person name="Sato S."/>
            <person name="Yoshikawa S."/>
            <person name="Kazumasa Y."/>
            <person name="Nakamura Y."/>
            <person name="Ichinomiya M."/>
            <person name="Saitoh K."/>
            <person name="Sato N."/>
            <person name="Blanc-Mathieu R."/>
            <person name="Endo H."/>
            <person name="Kuwata A."/>
            <person name="Ogata H."/>
        </authorList>
    </citation>
    <scope>NUCLEOTIDE SEQUENCE</scope>
</reference>
<sequence>MPSVKREANPPSSNSSASKKQKTKDVNSLVVGVLKNVGDKGASQDEIQSSISIDATNLQECITSLLNNKEIELFTRGDDKEIVFKYVEPGGSGGGGQRAFSSKEEEFVYQCIARAGDKGIWTKDIKIQSGLPQQTLTKIWKVLEGRNAIKTVKSITSKSKKMYMLYELEPAKELTGGPWYTDQDFDHEFIDELRTYCFGLISTADSQSVGEITSRLVEDNISKVELTTEDVQQLVRTLELDGKVESYMEGEDKRYRSMMPVVAPGKGEKDGGKVRAGGNSTRFAFRHWQMLEENFAWRTLKLGEFETMSAHEPHHHSHTA</sequence>
<dbReference type="GO" id="GO:0006383">
    <property type="term" value="P:transcription by RNA polymerase III"/>
    <property type="evidence" value="ECO:0007669"/>
    <property type="project" value="InterPro"/>
</dbReference>
<dbReference type="InterPro" id="IPR007832">
    <property type="entry name" value="RNA_pol_Rpc34"/>
</dbReference>
<comment type="similarity">
    <text evidence="2">Belongs to the eukaryotic RPC34/RPC39 RNA polymerase subunit family.</text>
</comment>
<dbReference type="AlphaFoldDB" id="A0A9W6ZNI5"/>
<evidence type="ECO:0000256" key="3">
    <source>
        <dbReference type="ARBA" id="ARBA00022478"/>
    </source>
</evidence>
<dbReference type="FunFam" id="1.10.10.10:FF:000116">
    <property type="entry name" value="DNA-directed RNA polymerase III subunit RPC6"/>
    <property type="match status" value="1"/>
</dbReference>
<protein>
    <recommendedName>
        <fullName evidence="9">RNA polymerase III subunit C6</fullName>
    </recommendedName>
</protein>
<proteinExistence type="inferred from homology"/>
<evidence type="ECO:0000256" key="2">
    <source>
        <dbReference type="ARBA" id="ARBA00011038"/>
    </source>
</evidence>
<keyword evidence="3" id="KW-0240">DNA-directed RNA polymerase</keyword>
<evidence type="ECO:0000313" key="7">
    <source>
        <dbReference type="EMBL" id="GMH54502.1"/>
    </source>
</evidence>
<dbReference type="Gene3D" id="1.10.10.10">
    <property type="entry name" value="Winged helix-like DNA-binding domain superfamily/Winged helix DNA-binding domain"/>
    <property type="match status" value="1"/>
</dbReference>
<dbReference type="GO" id="GO:0005666">
    <property type="term" value="C:RNA polymerase III complex"/>
    <property type="evidence" value="ECO:0007669"/>
    <property type="project" value="InterPro"/>
</dbReference>
<keyword evidence="8" id="KW-1185">Reference proteome</keyword>
<feature type="compositionally biased region" description="Low complexity" evidence="6">
    <location>
        <begin position="9"/>
        <end position="18"/>
    </location>
</feature>
<keyword evidence="5" id="KW-0539">Nucleus</keyword>
<dbReference type="EMBL" id="BRXZ01003422">
    <property type="protein sequence ID" value="GMH54502.1"/>
    <property type="molecule type" value="Genomic_DNA"/>
</dbReference>
<organism evidence="7 8">
    <name type="scientific">Triparma retinervis</name>
    <dbReference type="NCBI Taxonomy" id="2557542"/>
    <lineage>
        <taxon>Eukaryota</taxon>
        <taxon>Sar</taxon>
        <taxon>Stramenopiles</taxon>
        <taxon>Ochrophyta</taxon>
        <taxon>Bolidophyceae</taxon>
        <taxon>Parmales</taxon>
        <taxon>Triparmaceae</taxon>
        <taxon>Triparma</taxon>
    </lineage>
</organism>
<dbReference type="InterPro" id="IPR016049">
    <property type="entry name" value="RNA_pol_Rpc34-like"/>
</dbReference>
<accession>A0A9W6ZNI5</accession>
<evidence type="ECO:0008006" key="9">
    <source>
        <dbReference type="Google" id="ProtNLM"/>
    </source>
</evidence>
<dbReference type="GO" id="GO:0005654">
    <property type="term" value="C:nucleoplasm"/>
    <property type="evidence" value="ECO:0007669"/>
    <property type="project" value="UniProtKB-ARBA"/>
</dbReference>
<evidence type="ECO:0000256" key="4">
    <source>
        <dbReference type="ARBA" id="ARBA00023163"/>
    </source>
</evidence>
<evidence type="ECO:0000313" key="8">
    <source>
        <dbReference type="Proteomes" id="UP001165082"/>
    </source>
</evidence>
<dbReference type="Pfam" id="PF05158">
    <property type="entry name" value="RNA_pol_Rpc34"/>
    <property type="match status" value="1"/>
</dbReference>
<comment type="subcellular location">
    <subcellularLocation>
        <location evidence="1">Nucleus</location>
    </subcellularLocation>
</comment>
<evidence type="ECO:0000256" key="5">
    <source>
        <dbReference type="ARBA" id="ARBA00023242"/>
    </source>
</evidence>